<name>A0A2N3QXP7_9BIFI</name>
<sequence length="326" mass="37690">MCRKIAKRIIASRETIDRLEAAQEAAQKCAQLIEEHKKDICARAELNGDLEAINRPDMEDREIKKKLTRMARWEFLRLPLILACSPFYDISYPYKQAYPDIEDQNRQKELKKLHRQRKMCQIPWIAILLLIVVILVIFVPPIGSFMFQAIINHYPCLTNIVDPHFRTFVGSVIFLLLVTVFCVIAIGIVETRNVREKMADPQKVTIHYTSKNDSCEDKKVPDGSEYFLIITFANEHVISIDDFTARKTKTFGTATMGRLLAGIFSQTPVEKTDKTKVTYHFLSWRLDDKYQEQVETHFPDADVQDPAGKFFVKTRVFTIQSELLGL</sequence>
<dbReference type="AlphaFoldDB" id="A0A2N3QXP7"/>
<evidence type="ECO:0000313" key="3">
    <source>
        <dbReference type="Proteomes" id="UP000233783"/>
    </source>
</evidence>
<dbReference type="Proteomes" id="UP000233783">
    <property type="component" value="Unassembled WGS sequence"/>
</dbReference>
<keyword evidence="1" id="KW-0472">Membrane</keyword>
<evidence type="ECO:0000313" key="2">
    <source>
        <dbReference type="EMBL" id="PKU97745.1"/>
    </source>
</evidence>
<gene>
    <name evidence="2" type="ORF">CQR56_0498</name>
</gene>
<dbReference type="EMBL" id="PCHB01000006">
    <property type="protein sequence ID" value="PKU97745.1"/>
    <property type="molecule type" value="Genomic_DNA"/>
</dbReference>
<keyword evidence="1" id="KW-1133">Transmembrane helix</keyword>
<comment type="caution">
    <text evidence="2">The sequence shown here is derived from an EMBL/GenBank/DDBJ whole genome shotgun (WGS) entry which is preliminary data.</text>
</comment>
<organism evidence="2 3">
    <name type="scientific">Bifidobacterium pseudolongum subsp. globosum</name>
    <dbReference type="NCBI Taxonomy" id="1690"/>
    <lineage>
        <taxon>Bacteria</taxon>
        <taxon>Bacillati</taxon>
        <taxon>Actinomycetota</taxon>
        <taxon>Actinomycetes</taxon>
        <taxon>Bifidobacteriales</taxon>
        <taxon>Bifidobacteriaceae</taxon>
        <taxon>Bifidobacterium</taxon>
    </lineage>
</organism>
<accession>A0A2N3QXP7</accession>
<protein>
    <submittedName>
        <fullName evidence="2">Uncharacterized protein</fullName>
    </submittedName>
</protein>
<feature type="transmembrane region" description="Helical" evidence="1">
    <location>
        <begin position="122"/>
        <end position="147"/>
    </location>
</feature>
<keyword evidence="1" id="KW-0812">Transmembrane</keyword>
<evidence type="ECO:0000256" key="1">
    <source>
        <dbReference type="SAM" id="Phobius"/>
    </source>
</evidence>
<proteinExistence type="predicted"/>
<dbReference type="RefSeq" id="WP_101393271.1">
    <property type="nucleotide sequence ID" value="NZ_PCHB01000006.1"/>
</dbReference>
<reference evidence="2 3" key="1">
    <citation type="submission" date="2017-10" db="EMBL/GenBank/DDBJ databases">
        <title>Bifidobacterium genomics.</title>
        <authorList>
            <person name="Lugli G.A."/>
            <person name="Milani C."/>
            <person name="Mancabelli L."/>
        </authorList>
    </citation>
    <scope>NUCLEOTIDE SEQUENCE [LARGE SCALE GENOMIC DNA]</scope>
    <source>
        <strain evidence="2 3">1744B</strain>
    </source>
</reference>
<feature type="transmembrane region" description="Helical" evidence="1">
    <location>
        <begin position="167"/>
        <end position="189"/>
    </location>
</feature>